<proteinExistence type="inferred from homology"/>
<evidence type="ECO:0000259" key="4">
    <source>
        <dbReference type="Pfam" id="PF08450"/>
    </source>
</evidence>
<feature type="binding site" evidence="3">
    <location>
        <position position="22"/>
    </location>
    <ligand>
        <name>a divalent metal cation</name>
        <dbReference type="ChEBI" id="CHEBI:60240"/>
    </ligand>
</feature>
<dbReference type="PRINTS" id="PR01790">
    <property type="entry name" value="SMP30FAMILY"/>
</dbReference>
<evidence type="ECO:0000256" key="2">
    <source>
        <dbReference type="PIRSR" id="PIRSR605511-1"/>
    </source>
</evidence>
<evidence type="ECO:0000256" key="3">
    <source>
        <dbReference type="PIRSR" id="PIRSR605511-2"/>
    </source>
</evidence>
<comment type="similarity">
    <text evidence="1">Belongs to the SMP-30/CGR1 family.</text>
</comment>
<dbReference type="Pfam" id="PF08450">
    <property type="entry name" value="SGL"/>
    <property type="match status" value="1"/>
</dbReference>
<feature type="binding site" evidence="3">
    <location>
        <position position="118"/>
    </location>
    <ligand>
        <name>substrate</name>
    </ligand>
</feature>
<accession>A0A6A6BBB7</accession>
<dbReference type="RefSeq" id="XP_033396601.1">
    <property type="nucleotide sequence ID" value="XM_033544899.1"/>
</dbReference>
<dbReference type="PANTHER" id="PTHR10907">
    <property type="entry name" value="REGUCALCIN"/>
    <property type="match status" value="1"/>
</dbReference>
<dbReference type="Proteomes" id="UP000799438">
    <property type="component" value="Unassembled WGS sequence"/>
</dbReference>
<dbReference type="SUPFAM" id="SSF63829">
    <property type="entry name" value="Calcium-dependent phosphotriesterase"/>
    <property type="match status" value="1"/>
</dbReference>
<keyword evidence="6" id="KW-1185">Reference proteome</keyword>
<name>A0A6A6BBB7_9PEZI</name>
<feature type="active site" description="Proton donor/acceptor" evidence="2">
    <location>
        <position position="217"/>
    </location>
</feature>
<feature type="binding site" evidence="3">
    <location>
        <position position="217"/>
    </location>
    <ligand>
        <name>a divalent metal cation</name>
        <dbReference type="ChEBI" id="CHEBI:60240"/>
    </ligand>
</feature>
<protein>
    <recommendedName>
        <fullName evidence="4">SMP-30/Gluconolactonase/LRE-like region domain-containing protein</fullName>
    </recommendedName>
</protein>
<feature type="binding site" evidence="3">
    <location>
        <position position="167"/>
    </location>
    <ligand>
        <name>a divalent metal cation</name>
        <dbReference type="ChEBI" id="CHEBI:60240"/>
    </ligand>
</feature>
<dbReference type="AlphaFoldDB" id="A0A6A6BBB7"/>
<dbReference type="EMBL" id="ML995488">
    <property type="protein sequence ID" value="KAF2140888.1"/>
    <property type="molecule type" value="Genomic_DNA"/>
</dbReference>
<dbReference type="GO" id="GO:0005509">
    <property type="term" value="F:calcium ion binding"/>
    <property type="evidence" value="ECO:0007669"/>
    <property type="project" value="TreeGrafter"/>
</dbReference>
<keyword evidence="3" id="KW-0862">Zinc</keyword>
<dbReference type="InterPro" id="IPR011042">
    <property type="entry name" value="6-blade_b-propeller_TolB-like"/>
</dbReference>
<dbReference type="Gene3D" id="2.120.10.30">
    <property type="entry name" value="TolB, C-terminal domain"/>
    <property type="match status" value="1"/>
</dbReference>
<dbReference type="GO" id="GO:0004341">
    <property type="term" value="F:gluconolactonase activity"/>
    <property type="evidence" value="ECO:0007669"/>
    <property type="project" value="TreeGrafter"/>
</dbReference>
<organism evidence="5 6">
    <name type="scientific">Aplosporella prunicola CBS 121167</name>
    <dbReference type="NCBI Taxonomy" id="1176127"/>
    <lineage>
        <taxon>Eukaryota</taxon>
        <taxon>Fungi</taxon>
        <taxon>Dikarya</taxon>
        <taxon>Ascomycota</taxon>
        <taxon>Pezizomycotina</taxon>
        <taxon>Dothideomycetes</taxon>
        <taxon>Dothideomycetes incertae sedis</taxon>
        <taxon>Botryosphaeriales</taxon>
        <taxon>Aplosporellaceae</taxon>
        <taxon>Aplosporella</taxon>
    </lineage>
</organism>
<dbReference type="InterPro" id="IPR013658">
    <property type="entry name" value="SGL"/>
</dbReference>
<feature type="binding site" evidence="3">
    <location>
        <position position="116"/>
    </location>
    <ligand>
        <name>substrate</name>
    </ligand>
</feature>
<evidence type="ECO:0000313" key="5">
    <source>
        <dbReference type="EMBL" id="KAF2140888.1"/>
    </source>
</evidence>
<comment type="cofactor">
    <cofactor evidence="3">
        <name>Zn(2+)</name>
        <dbReference type="ChEBI" id="CHEBI:29105"/>
    </cofactor>
    <text evidence="3">Binds 1 divalent metal cation per subunit.</text>
</comment>
<evidence type="ECO:0000313" key="6">
    <source>
        <dbReference type="Proteomes" id="UP000799438"/>
    </source>
</evidence>
<feature type="domain" description="SMP-30/Gluconolactonase/LRE-like region" evidence="4">
    <location>
        <begin position="20"/>
        <end position="272"/>
    </location>
</feature>
<gene>
    <name evidence="5" type="ORF">K452DRAFT_327208</name>
</gene>
<reference evidence="5" key="1">
    <citation type="journal article" date="2020" name="Stud. Mycol.">
        <title>101 Dothideomycetes genomes: a test case for predicting lifestyles and emergence of pathogens.</title>
        <authorList>
            <person name="Haridas S."/>
            <person name="Albert R."/>
            <person name="Binder M."/>
            <person name="Bloem J."/>
            <person name="Labutti K."/>
            <person name="Salamov A."/>
            <person name="Andreopoulos B."/>
            <person name="Baker S."/>
            <person name="Barry K."/>
            <person name="Bills G."/>
            <person name="Bluhm B."/>
            <person name="Cannon C."/>
            <person name="Castanera R."/>
            <person name="Culley D."/>
            <person name="Daum C."/>
            <person name="Ezra D."/>
            <person name="Gonzalez J."/>
            <person name="Henrissat B."/>
            <person name="Kuo A."/>
            <person name="Liang C."/>
            <person name="Lipzen A."/>
            <person name="Lutzoni F."/>
            <person name="Magnuson J."/>
            <person name="Mondo S."/>
            <person name="Nolan M."/>
            <person name="Ohm R."/>
            <person name="Pangilinan J."/>
            <person name="Park H.-J."/>
            <person name="Ramirez L."/>
            <person name="Alfaro M."/>
            <person name="Sun H."/>
            <person name="Tritt A."/>
            <person name="Yoshinaga Y."/>
            <person name="Zwiers L.-H."/>
            <person name="Turgeon B."/>
            <person name="Goodwin S."/>
            <person name="Spatafora J."/>
            <person name="Crous P."/>
            <person name="Grigoriev I."/>
        </authorList>
    </citation>
    <scope>NUCLEOTIDE SEQUENCE</scope>
    <source>
        <strain evidence="5">CBS 121167</strain>
    </source>
</reference>
<dbReference type="GeneID" id="54302395"/>
<dbReference type="PANTHER" id="PTHR10907:SF47">
    <property type="entry name" value="REGUCALCIN"/>
    <property type="match status" value="1"/>
</dbReference>
<dbReference type="OrthoDB" id="423498at2759"/>
<evidence type="ECO:0000256" key="1">
    <source>
        <dbReference type="ARBA" id="ARBA00008853"/>
    </source>
</evidence>
<sequence>MSDIKVYTVDEPWLKIDCGLGEAPYWEQKTNTLRFVDIIKQNVFTVDLNKGPESLKTTHLDISIGTTGDIEGNDTHFVFGGKHGYGVYNRATGAYRYIQKYWNEQEVAAGKEKLMRGNDGAIDTQGRYWVGTMNDPLVKAPEAEGTLFRLDPDGKLQRMLEGVAIPNGISWTTDNKTMYFADSPTKTVWAYDFDAATGGFSNKRPFFRVSEEHGVPDGHALDAEGYMWCAMHGTGKVVRVSPRGDVVAEIRVPTRCPTCPAFAGEDLYITSAEEEMPDQFPESTRLHGSVFKVHVGVRGAPLNKFKYSGELP</sequence>
<dbReference type="InterPro" id="IPR005511">
    <property type="entry name" value="SMP-30"/>
</dbReference>
<keyword evidence="3" id="KW-0479">Metal-binding</keyword>